<name>A0ABD0LRT5_9CAEN</name>
<gene>
    <name evidence="1" type="ORF">BaRGS_00006794</name>
</gene>
<protein>
    <submittedName>
        <fullName evidence="1">Uncharacterized protein</fullName>
    </submittedName>
</protein>
<feature type="non-terminal residue" evidence="1">
    <location>
        <position position="64"/>
    </location>
</feature>
<reference evidence="1 2" key="1">
    <citation type="journal article" date="2023" name="Sci. Data">
        <title>Genome assembly of the Korean intertidal mud-creeper Batillaria attramentaria.</title>
        <authorList>
            <person name="Patra A.K."/>
            <person name="Ho P.T."/>
            <person name="Jun S."/>
            <person name="Lee S.J."/>
            <person name="Kim Y."/>
            <person name="Won Y.J."/>
        </authorList>
    </citation>
    <scope>NUCLEOTIDE SEQUENCE [LARGE SCALE GENOMIC DNA]</scope>
    <source>
        <strain evidence="1">Wonlab-2016</strain>
    </source>
</reference>
<sequence length="64" mass="7547">MVKKIATHLRYNQRALKFPLLMARASCQTTLRNTIRQMLQMACVSTYARDQPPFKDQAHLRKQQ</sequence>
<dbReference type="AlphaFoldDB" id="A0ABD0LRT5"/>
<keyword evidence="2" id="KW-1185">Reference proteome</keyword>
<dbReference type="EMBL" id="JACVVK020000028">
    <property type="protein sequence ID" value="KAK7502042.1"/>
    <property type="molecule type" value="Genomic_DNA"/>
</dbReference>
<comment type="caution">
    <text evidence="1">The sequence shown here is derived from an EMBL/GenBank/DDBJ whole genome shotgun (WGS) entry which is preliminary data.</text>
</comment>
<evidence type="ECO:0000313" key="2">
    <source>
        <dbReference type="Proteomes" id="UP001519460"/>
    </source>
</evidence>
<dbReference type="Proteomes" id="UP001519460">
    <property type="component" value="Unassembled WGS sequence"/>
</dbReference>
<organism evidence="1 2">
    <name type="scientific">Batillaria attramentaria</name>
    <dbReference type="NCBI Taxonomy" id="370345"/>
    <lineage>
        <taxon>Eukaryota</taxon>
        <taxon>Metazoa</taxon>
        <taxon>Spiralia</taxon>
        <taxon>Lophotrochozoa</taxon>
        <taxon>Mollusca</taxon>
        <taxon>Gastropoda</taxon>
        <taxon>Caenogastropoda</taxon>
        <taxon>Sorbeoconcha</taxon>
        <taxon>Cerithioidea</taxon>
        <taxon>Batillariidae</taxon>
        <taxon>Batillaria</taxon>
    </lineage>
</organism>
<proteinExistence type="predicted"/>
<evidence type="ECO:0000313" key="1">
    <source>
        <dbReference type="EMBL" id="KAK7502042.1"/>
    </source>
</evidence>
<accession>A0ABD0LRT5</accession>